<proteinExistence type="predicted"/>
<evidence type="ECO:0000256" key="7">
    <source>
        <dbReference type="SAM" id="MobiDB-lite"/>
    </source>
</evidence>
<dbReference type="AlphaFoldDB" id="A0A5C6PGR4"/>
<keyword evidence="3 6" id="KW-0863">Zinc-finger</keyword>
<dbReference type="GO" id="GO:0005634">
    <property type="term" value="C:nucleus"/>
    <property type="evidence" value="ECO:0007669"/>
    <property type="project" value="UniProtKB-SubCell"/>
</dbReference>
<dbReference type="GO" id="GO:0008270">
    <property type="term" value="F:zinc ion binding"/>
    <property type="evidence" value="ECO:0007669"/>
    <property type="project" value="UniProtKB-KW"/>
</dbReference>
<evidence type="ECO:0000256" key="2">
    <source>
        <dbReference type="ARBA" id="ARBA00022723"/>
    </source>
</evidence>
<evidence type="ECO:0000259" key="8">
    <source>
        <dbReference type="PROSITE" id="PS50089"/>
    </source>
</evidence>
<dbReference type="CDD" id="cd16620">
    <property type="entry name" value="vRING-HC-C4C4_RBBP6"/>
    <property type="match status" value="1"/>
</dbReference>
<evidence type="ECO:0000256" key="1">
    <source>
        <dbReference type="ARBA" id="ARBA00004123"/>
    </source>
</evidence>
<dbReference type="PANTHER" id="PTHR15439">
    <property type="entry name" value="RETINOBLASTOMA-BINDING PROTEIN 6"/>
    <property type="match status" value="1"/>
</dbReference>
<dbReference type="InterPro" id="IPR033489">
    <property type="entry name" value="RBBP6"/>
</dbReference>
<reference evidence="10 11" key="1">
    <citation type="submission" date="2019-04" db="EMBL/GenBank/DDBJ databases">
        <title>Chromosome genome assembly for Takifugu flavidus.</title>
        <authorList>
            <person name="Xiao S."/>
        </authorList>
    </citation>
    <scope>NUCLEOTIDE SEQUENCE [LARGE SCALE GENOMIC DNA]</scope>
    <source>
        <strain evidence="10">HTHZ2018</strain>
        <tissue evidence="10">Muscle</tissue>
    </source>
</reference>
<dbReference type="SMART" id="SM01180">
    <property type="entry name" value="DWNN"/>
    <property type="match status" value="1"/>
</dbReference>
<keyword evidence="2" id="KW-0479">Metal-binding</keyword>
<dbReference type="PANTHER" id="PTHR15439:SF0">
    <property type="entry name" value="CELL DIVISION CYCLE AND APOPTOSIS REGULATOR PROTEIN 1-RELATED"/>
    <property type="match status" value="1"/>
</dbReference>
<evidence type="ECO:0000256" key="6">
    <source>
        <dbReference type="PROSITE-ProRule" id="PRU00175"/>
    </source>
</evidence>
<dbReference type="InterPro" id="IPR014891">
    <property type="entry name" value="DWNN_domain"/>
</dbReference>
<sequence>MACIHYRFSFQTGYKFIPFSGLHMTVGDLKAQIMKRERLKSNCDLKICNDQDKEYFDETTLLEKYSCVIVRRIPIRAPVHKTKTADLVSSCFYQVKDGSQKYFGRSCPHRVCRDCGQLGRYVQQCPMMMVKGQSVNAPQKMEMYNGLPQSIKAEEGAKGAMLASTVYKKGLKQNKKRPPFHPPIQPDFKVVSTVPVELMCVICTRLMVDAVIVPCCGYSFCDNCIRTTLIESEEGMCVACQQTASPECIYPNLSLRLAITNFKSNTGYIKCKRRKTETQGDEQQSRSPRHPPSCVSH</sequence>
<organism evidence="10 11">
    <name type="scientific">Takifugu flavidus</name>
    <name type="common">sansaifugu</name>
    <dbReference type="NCBI Taxonomy" id="433684"/>
    <lineage>
        <taxon>Eukaryota</taxon>
        <taxon>Metazoa</taxon>
        <taxon>Chordata</taxon>
        <taxon>Craniata</taxon>
        <taxon>Vertebrata</taxon>
        <taxon>Euteleostomi</taxon>
        <taxon>Actinopterygii</taxon>
        <taxon>Neopterygii</taxon>
        <taxon>Teleostei</taxon>
        <taxon>Neoteleostei</taxon>
        <taxon>Acanthomorphata</taxon>
        <taxon>Eupercaria</taxon>
        <taxon>Tetraodontiformes</taxon>
        <taxon>Tetradontoidea</taxon>
        <taxon>Tetraodontidae</taxon>
        <taxon>Takifugu</taxon>
    </lineage>
</organism>
<dbReference type="InterPro" id="IPR001841">
    <property type="entry name" value="Znf_RING"/>
</dbReference>
<dbReference type="SUPFAM" id="SSF57850">
    <property type="entry name" value="RING/U-box"/>
    <property type="match status" value="1"/>
</dbReference>
<dbReference type="PROSITE" id="PS50089">
    <property type="entry name" value="ZF_RING_2"/>
    <property type="match status" value="1"/>
</dbReference>
<evidence type="ECO:0000256" key="5">
    <source>
        <dbReference type="ARBA" id="ARBA00023242"/>
    </source>
</evidence>
<dbReference type="GO" id="GO:0061630">
    <property type="term" value="F:ubiquitin protein ligase activity"/>
    <property type="evidence" value="ECO:0007669"/>
    <property type="project" value="InterPro"/>
</dbReference>
<keyword evidence="11" id="KW-1185">Reference proteome</keyword>
<evidence type="ECO:0000313" key="11">
    <source>
        <dbReference type="Proteomes" id="UP000324091"/>
    </source>
</evidence>
<dbReference type="PROSITE" id="PS51282">
    <property type="entry name" value="DWNN"/>
    <property type="match status" value="1"/>
</dbReference>
<dbReference type="Gene3D" id="3.10.20.90">
    <property type="entry name" value="Phosphatidylinositol 3-kinase Catalytic Subunit, Chain A, domain 1"/>
    <property type="match status" value="1"/>
</dbReference>
<dbReference type="GO" id="GO:0006397">
    <property type="term" value="P:mRNA processing"/>
    <property type="evidence" value="ECO:0007669"/>
    <property type="project" value="InterPro"/>
</dbReference>
<gene>
    <name evidence="10" type="ORF">D4764_11G0002370</name>
</gene>
<keyword evidence="4" id="KW-0862">Zinc</keyword>
<comment type="subcellular location">
    <subcellularLocation>
        <location evidence="1">Nucleus</location>
    </subcellularLocation>
</comment>
<feature type="region of interest" description="Disordered" evidence="7">
    <location>
        <begin position="273"/>
        <end position="297"/>
    </location>
</feature>
<evidence type="ECO:0000256" key="4">
    <source>
        <dbReference type="ARBA" id="ARBA00022833"/>
    </source>
</evidence>
<feature type="domain" description="RING-type" evidence="8">
    <location>
        <begin position="200"/>
        <end position="241"/>
    </location>
</feature>
<evidence type="ECO:0000256" key="3">
    <source>
        <dbReference type="ARBA" id="ARBA00022771"/>
    </source>
</evidence>
<dbReference type="Gene3D" id="3.30.40.10">
    <property type="entry name" value="Zinc/RING finger domain, C3HC4 (zinc finger)"/>
    <property type="match status" value="1"/>
</dbReference>
<evidence type="ECO:0000259" key="9">
    <source>
        <dbReference type="PROSITE" id="PS51282"/>
    </source>
</evidence>
<comment type="caution">
    <text evidence="10">The sequence shown here is derived from an EMBL/GenBank/DDBJ whole genome shotgun (WGS) entry which is preliminary data.</text>
</comment>
<name>A0A5C6PGR4_9TELE</name>
<dbReference type="Proteomes" id="UP000324091">
    <property type="component" value="Chromosome 11"/>
</dbReference>
<evidence type="ECO:0000313" key="10">
    <source>
        <dbReference type="EMBL" id="TWW78116.1"/>
    </source>
</evidence>
<keyword evidence="5" id="KW-0539">Nucleus</keyword>
<feature type="domain" description="DWNN" evidence="9">
    <location>
        <begin position="4"/>
        <end position="74"/>
    </location>
</feature>
<dbReference type="InterPro" id="IPR013083">
    <property type="entry name" value="Znf_RING/FYVE/PHD"/>
</dbReference>
<dbReference type="EMBL" id="RHFK02000003">
    <property type="protein sequence ID" value="TWW78116.1"/>
    <property type="molecule type" value="Genomic_DNA"/>
</dbReference>
<dbReference type="Pfam" id="PF08783">
    <property type="entry name" value="DWNN"/>
    <property type="match status" value="1"/>
</dbReference>
<dbReference type="GO" id="GO:0016567">
    <property type="term" value="P:protein ubiquitination"/>
    <property type="evidence" value="ECO:0007669"/>
    <property type="project" value="InterPro"/>
</dbReference>
<accession>A0A5C6PGR4</accession>
<dbReference type="GO" id="GO:0006511">
    <property type="term" value="P:ubiquitin-dependent protein catabolic process"/>
    <property type="evidence" value="ECO:0007669"/>
    <property type="project" value="TreeGrafter"/>
</dbReference>
<protein>
    <submittedName>
        <fullName evidence="10">E3 ubiquitin-protein ligase RBBP6</fullName>
    </submittedName>
</protein>